<evidence type="ECO:0000256" key="2">
    <source>
        <dbReference type="ARBA" id="ARBA00023015"/>
    </source>
</evidence>
<dbReference type="Pfam" id="PF08281">
    <property type="entry name" value="Sigma70_r4_2"/>
    <property type="match status" value="1"/>
</dbReference>
<evidence type="ECO:0000259" key="6">
    <source>
        <dbReference type="Pfam" id="PF04542"/>
    </source>
</evidence>
<evidence type="ECO:0008006" key="10">
    <source>
        <dbReference type="Google" id="ProtNLM"/>
    </source>
</evidence>
<dbReference type="PANTHER" id="PTHR43133:SF8">
    <property type="entry name" value="RNA POLYMERASE SIGMA FACTOR HI_1459-RELATED"/>
    <property type="match status" value="1"/>
</dbReference>
<keyword evidence="5" id="KW-0804">Transcription</keyword>
<dbReference type="InterPro" id="IPR014284">
    <property type="entry name" value="RNA_pol_sigma-70_dom"/>
</dbReference>
<dbReference type="InterPro" id="IPR013249">
    <property type="entry name" value="RNA_pol_sigma70_r4_t2"/>
</dbReference>
<comment type="similarity">
    <text evidence="1">Belongs to the sigma-70 factor family. ECF subfamily.</text>
</comment>
<protein>
    <recommendedName>
        <fullName evidence="10">RNA polymerase subunit sigma</fullName>
    </recommendedName>
</protein>
<reference evidence="8 9" key="1">
    <citation type="submission" date="2014-02" db="EMBL/GenBank/DDBJ databases">
        <title>The small core and large imbalanced accessory genome model reveals a collaborative survival strategy of Sorangium cellulosum strains in nature.</title>
        <authorList>
            <person name="Han K."/>
            <person name="Peng R."/>
            <person name="Blom J."/>
            <person name="Li Y.-Z."/>
        </authorList>
    </citation>
    <scope>NUCLEOTIDE SEQUENCE [LARGE SCALE GENOMIC DNA]</scope>
    <source>
        <strain evidence="8 9">So0011-07</strain>
    </source>
</reference>
<dbReference type="AlphaFoldDB" id="A0A150RYW7"/>
<dbReference type="InterPro" id="IPR013324">
    <property type="entry name" value="RNA_pol_sigma_r3/r4-like"/>
</dbReference>
<evidence type="ECO:0000313" key="9">
    <source>
        <dbReference type="Proteomes" id="UP000075635"/>
    </source>
</evidence>
<dbReference type="GO" id="GO:0006352">
    <property type="term" value="P:DNA-templated transcription initiation"/>
    <property type="evidence" value="ECO:0007669"/>
    <property type="project" value="InterPro"/>
</dbReference>
<accession>A0A150RYW7</accession>
<sequence>MGAVVFLHGIGARWPWARVAARAFTLGADPAGTEIAPPADSANCEAALEFDAIYERHFDFVWRNVRRLGVPDCHADDAVQEVFLVVHRKLSTFEPRSTLRAWLSGIVARVAREHRRAYARKSPLARSVSPPLDPDQVESGAAGCDEALAQAQATRLLHALLEGLDDNKRAVFVLAELEQMTVPEIAEATGANVNTVYARLRAARKEFEQGAARLRAREGWRSR</sequence>
<gene>
    <name evidence="8" type="ORF">BE17_15570</name>
</gene>
<feature type="domain" description="RNA polymerase sigma factor 70 region 4 type 2" evidence="7">
    <location>
        <begin position="155"/>
        <end position="206"/>
    </location>
</feature>
<dbReference type="Gene3D" id="1.10.1740.10">
    <property type="match status" value="1"/>
</dbReference>
<dbReference type="NCBIfam" id="TIGR02937">
    <property type="entry name" value="sigma70-ECF"/>
    <property type="match status" value="1"/>
</dbReference>
<dbReference type="GO" id="GO:0016987">
    <property type="term" value="F:sigma factor activity"/>
    <property type="evidence" value="ECO:0007669"/>
    <property type="project" value="UniProtKB-KW"/>
</dbReference>
<dbReference type="InterPro" id="IPR039425">
    <property type="entry name" value="RNA_pol_sigma-70-like"/>
</dbReference>
<dbReference type="PANTHER" id="PTHR43133">
    <property type="entry name" value="RNA POLYMERASE ECF-TYPE SIGMA FACTO"/>
    <property type="match status" value="1"/>
</dbReference>
<name>A0A150RYW7_SORCE</name>
<evidence type="ECO:0000256" key="5">
    <source>
        <dbReference type="ARBA" id="ARBA00023163"/>
    </source>
</evidence>
<dbReference type="GO" id="GO:0003677">
    <property type="term" value="F:DNA binding"/>
    <property type="evidence" value="ECO:0007669"/>
    <property type="project" value="UniProtKB-KW"/>
</dbReference>
<feature type="domain" description="RNA polymerase sigma-70 region 2" evidence="6">
    <location>
        <begin position="53"/>
        <end position="120"/>
    </location>
</feature>
<comment type="caution">
    <text evidence="8">The sequence shown here is derived from an EMBL/GenBank/DDBJ whole genome shotgun (WGS) entry which is preliminary data.</text>
</comment>
<dbReference type="Proteomes" id="UP000075635">
    <property type="component" value="Unassembled WGS sequence"/>
</dbReference>
<dbReference type="InterPro" id="IPR013325">
    <property type="entry name" value="RNA_pol_sigma_r2"/>
</dbReference>
<organism evidence="8 9">
    <name type="scientific">Sorangium cellulosum</name>
    <name type="common">Polyangium cellulosum</name>
    <dbReference type="NCBI Taxonomy" id="56"/>
    <lineage>
        <taxon>Bacteria</taxon>
        <taxon>Pseudomonadati</taxon>
        <taxon>Myxococcota</taxon>
        <taxon>Polyangia</taxon>
        <taxon>Polyangiales</taxon>
        <taxon>Polyangiaceae</taxon>
        <taxon>Sorangium</taxon>
    </lineage>
</organism>
<evidence type="ECO:0000313" key="8">
    <source>
        <dbReference type="EMBL" id="KYF85389.1"/>
    </source>
</evidence>
<dbReference type="InterPro" id="IPR036388">
    <property type="entry name" value="WH-like_DNA-bd_sf"/>
</dbReference>
<dbReference type="Gene3D" id="1.10.10.10">
    <property type="entry name" value="Winged helix-like DNA-binding domain superfamily/Winged helix DNA-binding domain"/>
    <property type="match status" value="1"/>
</dbReference>
<keyword evidence="3" id="KW-0731">Sigma factor</keyword>
<evidence type="ECO:0000256" key="1">
    <source>
        <dbReference type="ARBA" id="ARBA00010641"/>
    </source>
</evidence>
<dbReference type="InterPro" id="IPR007627">
    <property type="entry name" value="RNA_pol_sigma70_r2"/>
</dbReference>
<evidence type="ECO:0000259" key="7">
    <source>
        <dbReference type="Pfam" id="PF08281"/>
    </source>
</evidence>
<evidence type="ECO:0000256" key="4">
    <source>
        <dbReference type="ARBA" id="ARBA00023125"/>
    </source>
</evidence>
<evidence type="ECO:0000256" key="3">
    <source>
        <dbReference type="ARBA" id="ARBA00023082"/>
    </source>
</evidence>
<dbReference type="EMBL" id="JEMB01001724">
    <property type="protein sequence ID" value="KYF85389.1"/>
    <property type="molecule type" value="Genomic_DNA"/>
</dbReference>
<dbReference type="SUPFAM" id="SSF88659">
    <property type="entry name" value="Sigma3 and sigma4 domains of RNA polymerase sigma factors"/>
    <property type="match status" value="1"/>
</dbReference>
<dbReference type="SUPFAM" id="SSF88946">
    <property type="entry name" value="Sigma2 domain of RNA polymerase sigma factors"/>
    <property type="match status" value="1"/>
</dbReference>
<keyword evidence="2" id="KW-0805">Transcription regulation</keyword>
<keyword evidence="4" id="KW-0238">DNA-binding</keyword>
<proteinExistence type="inferred from homology"/>
<dbReference type="Pfam" id="PF04542">
    <property type="entry name" value="Sigma70_r2"/>
    <property type="match status" value="1"/>
</dbReference>